<dbReference type="PANTHER" id="PTHR30146">
    <property type="entry name" value="LACI-RELATED TRANSCRIPTIONAL REPRESSOR"/>
    <property type="match status" value="1"/>
</dbReference>
<dbReference type="AlphaFoldDB" id="A0A0G3GRB2"/>
<keyword evidence="6" id="KW-1185">Reference proteome</keyword>
<dbReference type="STRING" id="1050174.CEPID_09405"/>
<feature type="domain" description="HTH lacI-type" evidence="4">
    <location>
        <begin position="18"/>
        <end position="72"/>
    </location>
</feature>
<gene>
    <name evidence="5" type="ORF">CEPID_09405</name>
</gene>
<dbReference type="InterPro" id="IPR028082">
    <property type="entry name" value="Peripla_BP_I"/>
</dbReference>
<proteinExistence type="predicted"/>
<evidence type="ECO:0000256" key="2">
    <source>
        <dbReference type="ARBA" id="ARBA00023125"/>
    </source>
</evidence>
<evidence type="ECO:0000256" key="1">
    <source>
        <dbReference type="ARBA" id="ARBA00023015"/>
    </source>
</evidence>
<keyword evidence="1" id="KW-0805">Transcription regulation</keyword>
<dbReference type="PATRIC" id="fig|1050174.4.peg.1893"/>
<organism evidence="5 6">
    <name type="scientific">Corynebacterium epidermidicanis</name>
    <dbReference type="NCBI Taxonomy" id="1050174"/>
    <lineage>
        <taxon>Bacteria</taxon>
        <taxon>Bacillati</taxon>
        <taxon>Actinomycetota</taxon>
        <taxon>Actinomycetes</taxon>
        <taxon>Mycobacteriales</taxon>
        <taxon>Corynebacteriaceae</taxon>
        <taxon>Corynebacterium</taxon>
    </lineage>
</organism>
<sequence>MRLNVCEVQVSKRMDRPVTMSDVAERAGVSRASVSRVFLGQNKVSDTTRKRVLKVAADLGYVPNVMASSLASKEHNTIGLLLRDASNPAYGLLFTELQRSAQEQAMNLISMTISIDRSNEGQLNSLRHLLGMQVAGLVVATGSVPSEQLIPFHQKVPIIRAGRPEISAKIHAVSYDEEDAGRQLAAFVVGNGHRRIAVIRTAKETSFPEWIRAEAMITELAHRGITAHIIDVVEGNGHDQLRSKLFDNRITAVMCPSDVRQLDVIRFCQALNLEVPEDVSVTGCDGILPGIDLMGLTSYRIPVEQVAQHAITELKNLLATEKPKAQPIITHRIAGELIPGRTVTRI</sequence>
<dbReference type="PROSITE" id="PS50932">
    <property type="entry name" value="HTH_LACI_2"/>
    <property type="match status" value="1"/>
</dbReference>
<dbReference type="InterPro" id="IPR046335">
    <property type="entry name" value="LacI/GalR-like_sensor"/>
</dbReference>
<dbReference type="EMBL" id="CP011541">
    <property type="protein sequence ID" value="AKK03726.1"/>
    <property type="molecule type" value="Genomic_DNA"/>
</dbReference>
<dbReference type="Pfam" id="PF13377">
    <property type="entry name" value="Peripla_BP_3"/>
    <property type="match status" value="1"/>
</dbReference>
<name>A0A0G3GRB2_9CORY</name>
<evidence type="ECO:0000256" key="3">
    <source>
        <dbReference type="ARBA" id="ARBA00023163"/>
    </source>
</evidence>
<dbReference type="InterPro" id="IPR000843">
    <property type="entry name" value="HTH_LacI"/>
</dbReference>
<dbReference type="SMART" id="SM00354">
    <property type="entry name" value="HTH_LACI"/>
    <property type="match status" value="1"/>
</dbReference>
<dbReference type="CDD" id="cd01392">
    <property type="entry name" value="HTH_LacI"/>
    <property type="match status" value="1"/>
</dbReference>
<dbReference type="Gene3D" id="1.10.260.40">
    <property type="entry name" value="lambda repressor-like DNA-binding domains"/>
    <property type="match status" value="1"/>
</dbReference>
<dbReference type="Pfam" id="PF00356">
    <property type="entry name" value="LacI"/>
    <property type="match status" value="1"/>
</dbReference>
<dbReference type="KEGG" id="cei:CEPID_09405"/>
<dbReference type="Gene3D" id="3.40.50.2300">
    <property type="match status" value="2"/>
</dbReference>
<dbReference type="GO" id="GO:0003700">
    <property type="term" value="F:DNA-binding transcription factor activity"/>
    <property type="evidence" value="ECO:0007669"/>
    <property type="project" value="TreeGrafter"/>
</dbReference>
<keyword evidence="2" id="KW-0238">DNA-binding</keyword>
<dbReference type="GO" id="GO:0000976">
    <property type="term" value="F:transcription cis-regulatory region binding"/>
    <property type="evidence" value="ECO:0007669"/>
    <property type="project" value="TreeGrafter"/>
</dbReference>
<evidence type="ECO:0000259" key="4">
    <source>
        <dbReference type="PROSITE" id="PS50932"/>
    </source>
</evidence>
<dbReference type="PANTHER" id="PTHR30146:SF109">
    <property type="entry name" value="HTH-TYPE TRANSCRIPTIONAL REGULATOR GALS"/>
    <property type="match status" value="1"/>
</dbReference>
<dbReference type="SUPFAM" id="SSF47413">
    <property type="entry name" value="lambda repressor-like DNA-binding domains"/>
    <property type="match status" value="1"/>
</dbReference>
<protein>
    <submittedName>
        <fullName evidence="5">Transcriptional regulator</fullName>
    </submittedName>
</protein>
<dbReference type="InterPro" id="IPR010982">
    <property type="entry name" value="Lambda_DNA-bd_dom_sf"/>
</dbReference>
<evidence type="ECO:0000313" key="5">
    <source>
        <dbReference type="EMBL" id="AKK03726.1"/>
    </source>
</evidence>
<reference evidence="5 6" key="1">
    <citation type="submission" date="2015-05" db="EMBL/GenBank/DDBJ databases">
        <title>Complete genome sequence of Corynebacterium epidermidicanis DSM 45586, isolated from the skin of a dog suffering from pruritus.</title>
        <authorList>
            <person name="Ruckert C."/>
            <person name="Albersmeier A."/>
            <person name="Winkler A."/>
            <person name="Tauch A."/>
        </authorList>
    </citation>
    <scope>NUCLEOTIDE SEQUENCE [LARGE SCALE GENOMIC DNA]</scope>
    <source>
        <strain evidence="5 6">DSM 45586</strain>
    </source>
</reference>
<dbReference type="SUPFAM" id="SSF53822">
    <property type="entry name" value="Periplasmic binding protein-like I"/>
    <property type="match status" value="1"/>
</dbReference>
<evidence type="ECO:0000313" key="6">
    <source>
        <dbReference type="Proteomes" id="UP000035368"/>
    </source>
</evidence>
<keyword evidence="3" id="KW-0804">Transcription</keyword>
<accession>A0A0G3GRB2</accession>
<dbReference type="Proteomes" id="UP000035368">
    <property type="component" value="Chromosome"/>
</dbReference>